<dbReference type="Pfam" id="PF00126">
    <property type="entry name" value="HTH_1"/>
    <property type="match status" value="1"/>
</dbReference>
<dbReference type="InterPro" id="IPR005119">
    <property type="entry name" value="LysR_subst-bd"/>
</dbReference>
<dbReference type="CDD" id="cd08420">
    <property type="entry name" value="PBP2_CysL_like"/>
    <property type="match status" value="1"/>
</dbReference>
<dbReference type="InterPro" id="IPR036388">
    <property type="entry name" value="WH-like_DNA-bd_sf"/>
</dbReference>
<dbReference type="SUPFAM" id="SSF46785">
    <property type="entry name" value="Winged helix' DNA-binding domain"/>
    <property type="match status" value="1"/>
</dbReference>
<dbReference type="Gene3D" id="1.10.10.10">
    <property type="entry name" value="Winged helix-like DNA-binding domain superfamily/Winged helix DNA-binding domain"/>
    <property type="match status" value="1"/>
</dbReference>
<dbReference type="PANTHER" id="PTHR30126:SF39">
    <property type="entry name" value="HTH-TYPE TRANSCRIPTIONAL REGULATOR CYSL"/>
    <property type="match status" value="1"/>
</dbReference>
<proteinExistence type="inferred from homology"/>
<keyword evidence="4" id="KW-0804">Transcription</keyword>
<evidence type="ECO:0000313" key="7">
    <source>
        <dbReference type="Proteomes" id="UP001499951"/>
    </source>
</evidence>
<sequence length="304" mass="32493">MTLEQLRIFVAVAERQHVTQAARALHLTQSAVSAAVAAIESRYAVTLFDRVGRGIRLTETGKRFLAQARAVLARAAEAETVLADLSALKIGSLALAASQTVGNYWLPPLMQRFHAGNDGIALTLTIGNTETVREAVHEGQVDLGFIEGPIDDPLLSVTAIADDEMVMVAPPGLVPVRKRLGAADLAKIPWVLREHGSATRVILEEALHKAGVPAAALKIVLVLPSNESVRAAVEAGAGATLLSRHAVDGALRSGTLERLPFALPKRHFYVLRHKQRYGSAAANAFLALVREDKRTKRRASPASA</sequence>
<comment type="similarity">
    <text evidence="1">Belongs to the LysR transcriptional regulatory family.</text>
</comment>
<feature type="domain" description="HTH lysR-type" evidence="5">
    <location>
        <begin position="1"/>
        <end position="58"/>
    </location>
</feature>
<dbReference type="Pfam" id="PF03466">
    <property type="entry name" value="LysR_substrate"/>
    <property type="match status" value="1"/>
</dbReference>
<keyword evidence="3" id="KW-0238">DNA-binding</keyword>
<accession>A0ABN1DZJ0</accession>
<gene>
    <name evidence="6" type="ORF">GCM10008942_00370</name>
</gene>
<evidence type="ECO:0000256" key="4">
    <source>
        <dbReference type="ARBA" id="ARBA00023163"/>
    </source>
</evidence>
<dbReference type="Proteomes" id="UP001499951">
    <property type="component" value="Unassembled WGS sequence"/>
</dbReference>
<reference evidence="6 7" key="1">
    <citation type="journal article" date="2019" name="Int. J. Syst. Evol. Microbiol.">
        <title>The Global Catalogue of Microorganisms (GCM) 10K type strain sequencing project: providing services to taxonomists for standard genome sequencing and annotation.</title>
        <authorList>
            <consortium name="The Broad Institute Genomics Platform"/>
            <consortium name="The Broad Institute Genome Sequencing Center for Infectious Disease"/>
            <person name="Wu L."/>
            <person name="Ma J."/>
        </authorList>
    </citation>
    <scope>NUCLEOTIDE SEQUENCE [LARGE SCALE GENOMIC DNA]</scope>
    <source>
        <strain evidence="6 7">JCM 15089</strain>
    </source>
</reference>
<evidence type="ECO:0000313" key="6">
    <source>
        <dbReference type="EMBL" id="GAA0555830.1"/>
    </source>
</evidence>
<evidence type="ECO:0000256" key="1">
    <source>
        <dbReference type="ARBA" id="ARBA00009437"/>
    </source>
</evidence>
<dbReference type="EMBL" id="BAAADD010000001">
    <property type="protein sequence ID" value="GAA0555830.1"/>
    <property type="molecule type" value="Genomic_DNA"/>
</dbReference>
<dbReference type="Gene3D" id="3.40.190.290">
    <property type="match status" value="1"/>
</dbReference>
<dbReference type="SUPFAM" id="SSF53850">
    <property type="entry name" value="Periplasmic binding protein-like II"/>
    <property type="match status" value="1"/>
</dbReference>
<dbReference type="RefSeq" id="WP_166930243.1">
    <property type="nucleotide sequence ID" value="NZ_BAAADD010000001.1"/>
</dbReference>
<dbReference type="PRINTS" id="PR00039">
    <property type="entry name" value="HTHLYSR"/>
</dbReference>
<dbReference type="PROSITE" id="PS50931">
    <property type="entry name" value="HTH_LYSR"/>
    <property type="match status" value="1"/>
</dbReference>
<organism evidence="6 7">
    <name type="scientific">Rhizomicrobium electricum</name>
    <dbReference type="NCBI Taxonomy" id="480070"/>
    <lineage>
        <taxon>Bacteria</taxon>
        <taxon>Pseudomonadati</taxon>
        <taxon>Pseudomonadota</taxon>
        <taxon>Alphaproteobacteria</taxon>
        <taxon>Micropepsales</taxon>
        <taxon>Micropepsaceae</taxon>
        <taxon>Rhizomicrobium</taxon>
    </lineage>
</organism>
<keyword evidence="7" id="KW-1185">Reference proteome</keyword>
<evidence type="ECO:0000259" key="5">
    <source>
        <dbReference type="PROSITE" id="PS50931"/>
    </source>
</evidence>
<keyword evidence="2" id="KW-0805">Transcription regulation</keyword>
<dbReference type="PANTHER" id="PTHR30126">
    <property type="entry name" value="HTH-TYPE TRANSCRIPTIONAL REGULATOR"/>
    <property type="match status" value="1"/>
</dbReference>
<protein>
    <submittedName>
        <fullName evidence="6">LysR family transcriptional regulator</fullName>
    </submittedName>
</protein>
<dbReference type="InterPro" id="IPR036390">
    <property type="entry name" value="WH_DNA-bd_sf"/>
</dbReference>
<evidence type="ECO:0000256" key="3">
    <source>
        <dbReference type="ARBA" id="ARBA00023125"/>
    </source>
</evidence>
<dbReference type="InterPro" id="IPR000847">
    <property type="entry name" value="LysR_HTH_N"/>
</dbReference>
<comment type="caution">
    <text evidence="6">The sequence shown here is derived from an EMBL/GenBank/DDBJ whole genome shotgun (WGS) entry which is preliminary data.</text>
</comment>
<name>A0ABN1DZJ0_9PROT</name>
<evidence type="ECO:0000256" key="2">
    <source>
        <dbReference type="ARBA" id="ARBA00023015"/>
    </source>
</evidence>